<dbReference type="RefSeq" id="XP_075096748.1">
    <property type="nucleotide sequence ID" value="XM_075240647.1"/>
</dbReference>
<name>A0AC58THN2_TOBAC</name>
<proteinExistence type="predicted"/>
<protein>
    <submittedName>
        <fullName evidence="2">Cleavage and polyadenylation specificity factor subunit 2-like</fullName>
    </submittedName>
</protein>
<sequence>MGEDVIYAVDFNHRKERHLNGTVLQSFVRPAVLITDAFNALNNQPSRRQRDQEFLDAIEKTVNVGGNVLLPVDTAGRVLELILTLEQHWMQKQLSTPIFFLSYVASSTVDYAKSFLEWMSDSIAKSFEHTRTMIFY</sequence>
<dbReference type="Proteomes" id="UP000790787">
    <property type="component" value="Chromosome 20"/>
</dbReference>
<keyword evidence="1" id="KW-1185">Reference proteome</keyword>
<reference evidence="1" key="1">
    <citation type="journal article" date="2014" name="Nat. Commun.">
        <title>The tobacco genome sequence and its comparison with those of tomato and potato.</title>
        <authorList>
            <person name="Sierro N."/>
            <person name="Battey J.N."/>
            <person name="Ouadi S."/>
            <person name="Bakaher N."/>
            <person name="Bovet L."/>
            <person name="Willig A."/>
            <person name="Goepfert S."/>
            <person name="Peitsch M.C."/>
            <person name="Ivanov N.V."/>
        </authorList>
    </citation>
    <scope>NUCLEOTIDE SEQUENCE [LARGE SCALE GENOMIC DNA]</scope>
</reference>
<accession>A0AC58THN2</accession>
<gene>
    <name evidence="2" type="primary">LOC107765934</name>
</gene>
<organism evidence="1 2">
    <name type="scientific">Nicotiana tabacum</name>
    <name type="common">Common tobacco</name>
    <dbReference type="NCBI Taxonomy" id="4097"/>
    <lineage>
        <taxon>Eukaryota</taxon>
        <taxon>Viridiplantae</taxon>
        <taxon>Streptophyta</taxon>
        <taxon>Embryophyta</taxon>
        <taxon>Tracheophyta</taxon>
        <taxon>Spermatophyta</taxon>
        <taxon>Magnoliopsida</taxon>
        <taxon>eudicotyledons</taxon>
        <taxon>Gunneridae</taxon>
        <taxon>Pentapetalae</taxon>
        <taxon>asterids</taxon>
        <taxon>lamiids</taxon>
        <taxon>Solanales</taxon>
        <taxon>Solanaceae</taxon>
        <taxon>Nicotianoideae</taxon>
        <taxon>Nicotianeae</taxon>
        <taxon>Nicotiana</taxon>
    </lineage>
</organism>
<reference evidence="2" key="2">
    <citation type="submission" date="2025-08" db="UniProtKB">
        <authorList>
            <consortium name="RefSeq"/>
        </authorList>
    </citation>
    <scope>IDENTIFICATION</scope>
    <source>
        <tissue evidence="2">Leaf</tissue>
    </source>
</reference>
<evidence type="ECO:0000313" key="2">
    <source>
        <dbReference type="RefSeq" id="XP_075096748.1"/>
    </source>
</evidence>
<evidence type="ECO:0000313" key="1">
    <source>
        <dbReference type="Proteomes" id="UP000790787"/>
    </source>
</evidence>